<reference evidence="1 2" key="1">
    <citation type="submission" date="2020-04" db="EMBL/GenBank/DDBJ databases">
        <authorList>
            <person name="Zhang R."/>
            <person name="Schippers A."/>
        </authorList>
    </citation>
    <scope>NUCLEOTIDE SEQUENCE [LARGE SCALE GENOMIC DNA]</scope>
    <source>
        <strain evidence="1 2">DSM 109850</strain>
    </source>
</reference>
<gene>
    <name evidence="1" type="ORF">HIJ39_15925</name>
</gene>
<organism evidence="1 2">
    <name type="scientific">Sulfobacillus harzensis</name>
    <dbReference type="NCBI Taxonomy" id="2729629"/>
    <lineage>
        <taxon>Bacteria</taxon>
        <taxon>Bacillati</taxon>
        <taxon>Bacillota</taxon>
        <taxon>Clostridia</taxon>
        <taxon>Eubacteriales</taxon>
        <taxon>Clostridiales Family XVII. Incertae Sedis</taxon>
        <taxon>Sulfobacillus</taxon>
    </lineage>
</organism>
<protein>
    <submittedName>
        <fullName evidence="1">Uncharacterized protein</fullName>
    </submittedName>
</protein>
<evidence type="ECO:0000313" key="1">
    <source>
        <dbReference type="EMBL" id="NMP23827.1"/>
    </source>
</evidence>
<accession>A0A7Y0L6H3</accession>
<comment type="caution">
    <text evidence="1">The sequence shown here is derived from an EMBL/GenBank/DDBJ whole genome shotgun (WGS) entry which is preliminary data.</text>
</comment>
<sequence>MITATCRTCHQDWTLAQLPSPIVGVFSLTIVLEAPCSHGRLVGHARAFPLILGQLTESDPDPNPDIDYHWEWQDTAYDAAWAAVQAYDRAVPYPRRGPWEPPPLVVACACGATLVLTGYADAEGAEGWGGTCATCGLRYTVRDDEDRLPYAADRMARHQRAGQCWWRCRSRGADWACWAFLALPPGPSGKTTGGEPNGLVTRTGHDGTGRAIRAAGACRL</sequence>
<dbReference type="Proteomes" id="UP000533476">
    <property type="component" value="Unassembled WGS sequence"/>
</dbReference>
<dbReference type="AlphaFoldDB" id="A0A7Y0L6H3"/>
<dbReference type="EMBL" id="JABBVZ010000067">
    <property type="protein sequence ID" value="NMP23827.1"/>
    <property type="molecule type" value="Genomic_DNA"/>
</dbReference>
<dbReference type="RefSeq" id="WP_169101432.1">
    <property type="nucleotide sequence ID" value="NZ_JABBVZ010000067.1"/>
</dbReference>
<proteinExistence type="predicted"/>
<keyword evidence="2" id="KW-1185">Reference proteome</keyword>
<name>A0A7Y0L6H3_9FIRM</name>
<evidence type="ECO:0000313" key="2">
    <source>
        <dbReference type="Proteomes" id="UP000533476"/>
    </source>
</evidence>